<dbReference type="InterPro" id="IPR029044">
    <property type="entry name" value="Nucleotide-diphossugar_trans"/>
</dbReference>
<dbReference type="SUPFAM" id="SSF52540">
    <property type="entry name" value="P-loop containing nucleoside triphosphate hydrolases"/>
    <property type="match status" value="1"/>
</dbReference>
<dbReference type="InterPro" id="IPR005331">
    <property type="entry name" value="Sulfotransferase"/>
</dbReference>
<organism evidence="10 11">
    <name type="scientific">Tigriopus californicus</name>
    <name type="common">Marine copepod</name>
    <dbReference type="NCBI Taxonomy" id="6832"/>
    <lineage>
        <taxon>Eukaryota</taxon>
        <taxon>Metazoa</taxon>
        <taxon>Ecdysozoa</taxon>
        <taxon>Arthropoda</taxon>
        <taxon>Crustacea</taxon>
        <taxon>Multicrustacea</taxon>
        <taxon>Hexanauplia</taxon>
        <taxon>Copepoda</taxon>
        <taxon>Harpacticoida</taxon>
        <taxon>Harpacticidae</taxon>
        <taxon>Tigriopus</taxon>
    </lineage>
</organism>
<dbReference type="Gene3D" id="3.90.550.20">
    <property type="match status" value="1"/>
</dbReference>
<proteinExistence type="inferred from homology"/>
<evidence type="ECO:0000256" key="4">
    <source>
        <dbReference type="ARBA" id="ARBA00022692"/>
    </source>
</evidence>
<comment type="similarity">
    <text evidence="2">Belongs to the sulfotransferase 3 family.</text>
</comment>
<dbReference type="EMBL" id="VCGU01000010">
    <property type="protein sequence ID" value="TRY68406.1"/>
    <property type="molecule type" value="Genomic_DNA"/>
</dbReference>
<dbReference type="SUPFAM" id="SSF53448">
    <property type="entry name" value="Nucleotide-diphospho-sugar transferases"/>
    <property type="match status" value="1"/>
</dbReference>
<comment type="subcellular location">
    <subcellularLocation>
        <location evidence="1">Golgi apparatus membrane</location>
        <topology evidence="1">Single-pass type II membrane protein</topology>
    </subcellularLocation>
</comment>
<keyword evidence="7" id="KW-0333">Golgi apparatus</keyword>
<evidence type="ECO:0008006" key="12">
    <source>
        <dbReference type="Google" id="ProtNLM"/>
    </source>
</evidence>
<keyword evidence="6" id="KW-1133">Transmembrane helix</keyword>
<dbReference type="GO" id="GO:0000139">
    <property type="term" value="C:Golgi membrane"/>
    <property type="evidence" value="ECO:0007669"/>
    <property type="project" value="UniProtKB-SubCell"/>
</dbReference>
<dbReference type="Pfam" id="PF03567">
    <property type="entry name" value="Sulfotransfer_2"/>
    <property type="match status" value="1"/>
</dbReference>
<dbReference type="InterPro" id="IPR007734">
    <property type="entry name" value="Heparan_SO4_2-O-STrfase"/>
</dbReference>
<reference evidence="10 11" key="1">
    <citation type="journal article" date="2018" name="Nat. Ecol. Evol.">
        <title>Genomic signatures of mitonuclear coevolution across populations of Tigriopus californicus.</title>
        <authorList>
            <person name="Barreto F.S."/>
            <person name="Watson E.T."/>
            <person name="Lima T.G."/>
            <person name="Willett C.S."/>
            <person name="Edmands S."/>
            <person name="Li W."/>
            <person name="Burton R.S."/>
        </authorList>
    </citation>
    <scope>NUCLEOTIDE SEQUENCE [LARGE SCALE GENOMIC DNA]</scope>
    <source>
        <strain evidence="10 11">San Diego</strain>
    </source>
</reference>
<dbReference type="InterPro" id="IPR007577">
    <property type="entry name" value="GlycoTrfase_DXD_sugar-bd_CS"/>
</dbReference>
<protein>
    <recommendedName>
        <fullName evidence="12">Alpha-1,4-N-acetylglucosaminyltransferase</fullName>
    </recommendedName>
</protein>
<evidence type="ECO:0000256" key="7">
    <source>
        <dbReference type="ARBA" id="ARBA00023034"/>
    </source>
</evidence>
<keyword evidence="4" id="KW-0812">Transmembrane</keyword>
<evidence type="ECO:0000256" key="1">
    <source>
        <dbReference type="ARBA" id="ARBA00004323"/>
    </source>
</evidence>
<dbReference type="PANTHER" id="PTHR12129">
    <property type="entry name" value="HEPARAN SULFATE 2-O-SULFOTRANSFERASE"/>
    <property type="match status" value="1"/>
</dbReference>
<evidence type="ECO:0000256" key="2">
    <source>
        <dbReference type="ARBA" id="ARBA00010569"/>
    </source>
</evidence>
<evidence type="ECO:0000313" key="11">
    <source>
        <dbReference type="Proteomes" id="UP000318571"/>
    </source>
</evidence>
<keyword evidence="3" id="KW-0808">Transferase</keyword>
<accession>A0A553NSJ0</accession>
<dbReference type="GO" id="GO:0008146">
    <property type="term" value="F:sulfotransferase activity"/>
    <property type="evidence" value="ECO:0007669"/>
    <property type="project" value="InterPro"/>
</dbReference>
<comment type="caution">
    <text evidence="10">The sequence shown here is derived from an EMBL/GenBank/DDBJ whole genome shotgun (WGS) entry which is preliminary data.</text>
</comment>
<sequence>MLNVENESPLSKDIMRVKSFFPIYACKQVSATAIGLYFICSTFTFLTMDKRAYGRKPPSLRSKNLTSSIEVEPFQESLVDINETVFFLETQESLDELDRSLMCAVESYHGANPFDSIVVLINGGGSIPIVPDYLKDVSQIQFRHLSFAHFLEASPLGELWNSPKWKETIYPLNHMSDLLRVVILHKFGGTYIDSDLIALKAFPRLANNNVIVGVETEKVGSAYMKFGKNHAFLEQAIVELFDNYSVWSEPHWSILDIEVKNDFQNVHPDLTSLNPRPELIIPYEYEPTETINTSILIFNKNRKSGSSTVRNWIKVLAPKNRFHMIKSGQTRLPNFPYSMSIGREQEFVDQIKRSPRPLVFMEHFYFVDFRRYDPQLNPTWLNLVREPISRFASLFYHQRKMKIWKGKQKPPEGWFRKNISECVLNDDPECSIKKGYYREQQLTYFCGNALECREVGNLKALALAKLNIESHFPVVGVLELFNETLVALELLLPRFFRGIRQHLATSQSLFQANANPHPDVEHQALLKIQRVLALDQDLYEFVKQRLTKQVSELFRSKKLLKNISTSVSP</sequence>
<dbReference type="PANTHER" id="PTHR12129:SF15">
    <property type="entry name" value="URONYL 2-SULFOTRANSFERASE"/>
    <property type="match status" value="1"/>
</dbReference>
<dbReference type="AlphaFoldDB" id="A0A553NSJ0"/>
<keyword evidence="5" id="KW-0735">Signal-anchor</keyword>
<evidence type="ECO:0000256" key="8">
    <source>
        <dbReference type="ARBA" id="ARBA00023136"/>
    </source>
</evidence>
<keyword evidence="8" id="KW-0472">Membrane</keyword>
<dbReference type="Pfam" id="PF04488">
    <property type="entry name" value="Gly_transf_sug"/>
    <property type="match status" value="1"/>
</dbReference>
<dbReference type="Gene3D" id="3.40.50.300">
    <property type="entry name" value="P-loop containing nucleotide triphosphate hydrolases"/>
    <property type="match status" value="1"/>
</dbReference>
<evidence type="ECO:0000256" key="5">
    <source>
        <dbReference type="ARBA" id="ARBA00022968"/>
    </source>
</evidence>
<keyword evidence="9" id="KW-0325">Glycoprotein</keyword>
<evidence type="ECO:0000313" key="10">
    <source>
        <dbReference type="EMBL" id="TRY68406.1"/>
    </source>
</evidence>
<dbReference type="InterPro" id="IPR027417">
    <property type="entry name" value="P-loop_NTPase"/>
</dbReference>
<evidence type="ECO:0000256" key="3">
    <source>
        <dbReference type="ARBA" id="ARBA00022679"/>
    </source>
</evidence>
<name>A0A553NSJ0_TIGCA</name>
<gene>
    <name evidence="10" type="ORF">TCAL_10235</name>
</gene>
<dbReference type="STRING" id="6832.A0A553NSJ0"/>
<evidence type="ECO:0000256" key="9">
    <source>
        <dbReference type="ARBA" id="ARBA00023180"/>
    </source>
</evidence>
<keyword evidence="11" id="KW-1185">Reference proteome</keyword>
<dbReference type="Proteomes" id="UP000318571">
    <property type="component" value="Chromosome 1"/>
</dbReference>
<evidence type="ECO:0000256" key="6">
    <source>
        <dbReference type="ARBA" id="ARBA00022989"/>
    </source>
</evidence>